<feature type="region of interest" description="Disordered" evidence="1">
    <location>
        <begin position="181"/>
        <end position="225"/>
    </location>
</feature>
<name>W8EB80_9CAUD</name>
<dbReference type="Proteomes" id="UP000203096">
    <property type="component" value="Segment"/>
</dbReference>
<dbReference type="EMBL" id="KJ433976">
    <property type="protein sequence ID" value="AHJ88567.1"/>
    <property type="molecule type" value="Genomic_DNA"/>
</dbReference>
<organism evidence="2 3">
    <name type="scientific">Mycobacterium phage Julie1</name>
    <dbReference type="NCBI Taxonomy" id="1463812"/>
    <lineage>
        <taxon>Viruses</taxon>
        <taxon>Duplodnaviria</taxon>
        <taxon>Heunggongvirae</taxon>
        <taxon>Uroviricota</taxon>
        <taxon>Caudoviricetes</taxon>
        <taxon>Bclasvirinae</taxon>
        <taxon>Julieunavirus</taxon>
        <taxon>Julieunavirus julie1</taxon>
    </lineage>
</organism>
<dbReference type="GeneID" id="18505931"/>
<proteinExistence type="predicted"/>
<evidence type="ECO:0000256" key="1">
    <source>
        <dbReference type="SAM" id="MobiDB-lite"/>
    </source>
</evidence>
<gene>
    <name evidence="2" type="ORF">Jolie1_067</name>
</gene>
<keyword evidence="3" id="KW-1185">Reference proteome</keyword>
<evidence type="ECO:0000313" key="2">
    <source>
        <dbReference type="EMBL" id="AHJ88567.1"/>
    </source>
</evidence>
<sequence>MTHTCDLVERHRITIPVGATGDNVAVARLHAEAWAEWNGLEIRPESFEVLASSSFDADHGEYLGVAFDVVIGKGDIDTDHRGRGAADAWTWSARFQHWRNVFNGMGRQGRLIARREDGLASVTRIGDPTRAPGSLREALGVPPSGDTGIKIQRGGVRFPAEDIHPAWTDPDHPVSRELRETYAPSVPPVGPPLTDAADQRPPWLRRADGWDEDDAGEGVPPGLVT</sequence>
<reference evidence="2 3" key="1">
    <citation type="journal article" date="2014" name="Genome Announc.">
        <title>Complete genome sequences of nine mycobacteriophages.</title>
        <authorList>
            <person name="Franceschelli J.J."/>
            <person name="Suarez C.A."/>
            <person name="Teran L."/>
            <person name="Raya R.R."/>
            <person name="Morbidoni H.R."/>
        </authorList>
    </citation>
    <scope>NUCLEOTIDE SEQUENCE [LARGE SCALE GENOMIC DNA]</scope>
</reference>
<protein>
    <submittedName>
        <fullName evidence="2">Uncharacterized protein</fullName>
    </submittedName>
</protein>
<accession>W8EB80</accession>
<dbReference type="RefSeq" id="YP_009009267.1">
    <property type="nucleotide sequence ID" value="NC_023600.1"/>
</dbReference>
<evidence type="ECO:0000313" key="3">
    <source>
        <dbReference type="Proteomes" id="UP000203096"/>
    </source>
</evidence>
<dbReference type="KEGG" id="vg:18505931"/>